<keyword evidence="2" id="KW-1185">Reference proteome</keyword>
<evidence type="ECO:0000313" key="1">
    <source>
        <dbReference type="EMBL" id="MFC5220044.1"/>
    </source>
</evidence>
<accession>A0ABW0CVQ2</accession>
<organism evidence="1 2">
    <name type="scientific">Streptomyces coerulescens</name>
    <dbReference type="NCBI Taxonomy" id="29304"/>
    <lineage>
        <taxon>Bacteria</taxon>
        <taxon>Bacillati</taxon>
        <taxon>Actinomycetota</taxon>
        <taxon>Actinomycetes</taxon>
        <taxon>Kitasatosporales</taxon>
        <taxon>Streptomycetaceae</taxon>
        <taxon>Streptomyces</taxon>
    </lineage>
</organism>
<dbReference type="RefSeq" id="WP_380864499.1">
    <property type="nucleotide sequence ID" value="NZ_JBHSKM010000045.1"/>
</dbReference>
<sequence>MTTSLTAGDFTDADVDKLHLLVTELLGHCRDLAAEHAPGGVWPARDGDVIDEIERAKQVIETLARSLNGTRSALRRIDTRARQRHTVRRAIAERGLPALASVD</sequence>
<protein>
    <submittedName>
        <fullName evidence="1">Uncharacterized protein</fullName>
    </submittedName>
</protein>
<comment type="caution">
    <text evidence="1">The sequence shown here is derived from an EMBL/GenBank/DDBJ whole genome shotgun (WGS) entry which is preliminary data.</text>
</comment>
<evidence type="ECO:0000313" key="2">
    <source>
        <dbReference type="Proteomes" id="UP001596263"/>
    </source>
</evidence>
<dbReference type="Proteomes" id="UP001596263">
    <property type="component" value="Unassembled WGS sequence"/>
</dbReference>
<reference evidence="2" key="1">
    <citation type="journal article" date="2019" name="Int. J. Syst. Evol. Microbiol.">
        <title>The Global Catalogue of Microorganisms (GCM) 10K type strain sequencing project: providing services to taxonomists for standard genome sequencing and annotation.</title>
        <authorList>
            <consortium name="The Broad Institute Genomics Platform"/>
            <consortium name="The Broad Institute Genome Sequencing Center for Infectious Disease"/>
            <person name="Wu L."/>
            <person name="Ma J."/>
        </authorList>
    </citation>
    <scope>NUCLEOTIDE SEQUENCE [LARGE SCALE GENOMIC DNA]</scope>
    <source>
        <strain evidence="2">KCTC 42586</strain>
    </source>
</reference>
<proteinExistence type="predicted"/>
<gene>
    <name evidence="1" type="ORF">ACFPQ9_40165</name>
</gene>
<dbReference type="EMBL" id="JBHSKM010000045">
    <property type="protein sequence ID" value="MFC5220044.1"/>
    <property type="molecule type" value="Genomic_DNA"/>
</dbReference>
<name>A0ABW0CVQ2_STRCD</name>